<organism evidence="3 4">
    <name type="scientific">Paraburkholderia nemoris</name>
    <dbReference type="NCBI Taxonomy" id="2793076"/>
    <lineage>
        <taxon>Bacteria</taxon>
        <taxon>Pseudomonadati</taxon>
        <taxon>Pseudomonadota</taxon>
        <taxon>Betaproteobacteria</taxon>
        <taxon>Burkholderiales</taxon>
        <taxon>Burkholderiaceae</taxon>
        <taxon>Paraburkholderia</taxon>
    </lineage>
</organism>
<proteinExistence type="predicted"/>
<dbReference type="Proteomes" id="UP000673821">
    <property type="component" value="Unassembled WGS sequence"/>
</dbReference>
<evidence type="ECO:0000256" key="1">
    <source>
        <dbReference type="SAM" id="Phobius"/>
    </source>
</evidence>
<accession>A0ABN7MLV0</accession>
<evidence type="ECO:0000259" key="2">
    <source>
        <dbReference type="Pfam" id="PF01757"/>
    </source>
</evidence>
<feature type="transmembrane region" description="Helical" evidence="1">
    <location>
        <begin position="45"/>
        <end position="71"/>
    </location>
</feature>
<sequence>MSRSAATFYRAELDVIRFLAFFLVFVHHVLPHQAEGFSRHFGSQAAAILAAVANGLGFGLCLFFFLSAYLITELLLREKTRTSGVELKRFYQRRILRIWPLYFLGIGIGIAIALVTRSTADFRQFLAYLGLVGNWYVAAHGWSDNPMTPLWSILIEEQFYLLWPFVIKATGTTGTWVCAALFGILGLTETNRLASAGAQLDYEIWANTLVQFMMFSAGAVTAIALQGSAPALGRVWRCLLAIVGVASWFVAAIGCNAKGIGAAPSGLSIPAGYALAALGCICIFLTFIGTLAKMPWTLVYLGRISFGLYVFHEPAIQIVHGATVALGHPLGYLSMSPLALALTIVVAVISFKYFETPFLRGKAKLAVIDTRPGN</sequence>
<dbReference type="InterPro" id="IPR050879">
    <property type="entry name" value="Acyltransferase_3"/>
</dbReference>
<comment type="caution">
    <text evidence="3">The sequence shown here is derived from an EMBL/GenBank/DDBJ whole genome shotgun (WGS) entry which is preliminary data.</text>
</comment>
<feature type="transmembrane region" description="Helical" evidence="1">
    <location>
        <begin position="235"/>
        <end position="253"/>
    </location>
</feature>
<evidence type="ECO:0000313" key="3">
    <source>
        <dbReference type="EMBL" id="CAE6811103.1"/>
    </source>
</evidence>
<evidence type="ECO:0000313" key="4">
    <source>
        <dbReference type="Proteomes" id="UP000673821"/>
    </source>
</evidence>
<dbReference type="RefSeq" id="WP_200659655.1">
    <property type="nucleotide sequence ID" value="NZ_CAJNBH010000019.1"/>
</dbReference>
<dbReference type="PANTHER" id="PTHR23028:SF53">
    <property type="entry name" value="ACYL_TRANSF_3 DOMAIN-CONTAINING PROTEIN"/>
    <property type="match status" value="1"/>
</dbReference>
<keyword evidence="1" id="KW-1133">Transmembrane helix</keyword>
<dbReference type="InterPro" id="IPR002656">
    <property type="entry name" value="Acyl_transf_3_dom"/>
</dbReference>
<feature type="transmembrane region" description="Helical" evidence="1">
    <location>
        <begin position="204"/>
        <end position="223"/>
    </location>
</feature>
<feature type="transmembrane region" description="Helical" evidence="1">
    <location>
        <begin position="273"/>
        <end position="292"/>
    </location>
</feature>
<keyword evidence="1" id="KW-0812">Transmembrane</keyword>
<dbReference type="PANTHER" id="PTHR23028">
    <property type="entry name" value="ACETYLTRANSFERASE"/>
    <property type="match status" value="1"/>
</dbReference>
<dbReference type="EMBL" id="CAJNBH010000019">
    <property type="protein sequence ID" value="CAE6811103.1"/>
    <property type="molecule type" value="Genomic_DNA"/>
</dbReference>
<feature type="transmembrane region" description="Helical" evidence="1">
    <location>
        <begin position="332"/>
        <end position="354"/>
    </location>
</feature>
<feature type="domain" description="Acyltransferase 3" evidence="2">
    <location>
        <begin position="11"/>
        <end position="349"/>
    </location>
</feature>
<keyword evidence="4" id="KW-1185">Reference proteome</keyword>
<gene>
    <name evidence="3" type="ORF">R69776_05687</name>
</gene>
<feature type="transmembrane region" description="Helical" evidence="1">
    <location>
        <begin position="160"/>
        <end position="184"/>
    </location>
</feature>
<feature type="transmembrane region" description="Helical" evidence="1">
    <location>
        <begin position="12"/>
        <end position="30"/>
    </location>
</feature>
<name>A0ABN7MLV0_9BURK</name>
<dbReference type="Pfam" id="PF01757">
    <property type="entry name" value="Acyl_transf_3"/>
    <property type="match status" value="1"/>
</dbReference>
<keyword evidence="1" id="KW-0472">Membrane</keyword>
<feature type="transmembrane region" description="Helical" evidence="1">
    <location>
        <begin position="98"/>
        <end position="116"/>
    </location>
</feature>
<protein>
    <recommendedName>
        <fullName evidence="2">Acyltransferase 3 domain-containing protein</fullName>
    </recommendedName>
</protein>
<reference evidence="3 4" key="1">
    <citation type="submission" date="2021-02" db="EMBL/GenBank/DDBJ databases">
        <authorList>
            <person name="Vanwijnsberghe S."/>
        </authorList>
    </citation>
    <scope>NUCLEOTIDE SEQUENCE [LARGE SCALE GENOMIC DNA]</scope>
    <source>
        <strain evidence="3 4">R-69776</strain>
    </source>
</reference>